<dbReference type="PANTHER" id="PTHR46796">
    <property type="entry name" value="HTH-TYPE TRANSCRIPTIONAL ACTIVATOR RHAS-RELATED"/>
    <property type="match status" value="1"/>
</dbReference>
<dbReference type="InterPro" id="IPR018062">
    <property type="entry name" value="HTH_AraC-typ_CS"/>
</dbReference>
<proteinExistence type="predicted"/>
<dbReference type="AlphaFoldDB" id="A0A2S0KKG4"/>
<keyword evidence="6" id="KW-1185">Reference proteome</keyword>
<keyword evidence="3" id="KW-0804">Transcription</keyword>
<dbReference type="PROSITE" id="PS00041">
    <property type="entry name" value="HTH_ARAC_FAMILY_1"/>
    <property type="match status" value="1"/>
</dbReference>
<dbReference type="Gene3D" id="1.10.10.60">
    <property type="entry name" value="Homeodomain-like"/>
    <property type="match status" value="2"/>
</dbReference>
<dbReference type="GO" id="GO:0003700">
    <property type="term" value="F:DNA-binding transcription factor activity"/>
    <property type="evidence" value="ECO:0007669"/>
    <property type="project" value="InterPro"/>
</dbReference>
<evidence type="ECO:0000313" key="6">
    <source>
        <dbReference type="Proteomes" id="UP000239814"/>
    </source>
</evidence>
<keyword evidence="2" id="KW-0238">DNA-binding</keyword>
<keyword evidence="1" id="KW-0805">Transcription regulation</keyword>
<dbReference type="OrthoDB" id="5295226at2"/>
<organism evidence="5 6">
    <name type="scientific">Gordonia iterans</name>
    <dbReference type="NCBI Taxonomy" id="1004901"/>
    <lineage>
        <taxon>Bacteria</taxon>
        <taxon>Bacillati</taxon>
        <taxon>Actinomycetota</taxon>
        <taxon>Actinomycetes</taxon>
        <taxon>Mycobacteriales</taxon>
        <taxon>Gordoniaceae</taxon>
        <taxon>Gordonia</taxon>
    </lineage>
</organism>
<evidence type="ECO:0000313" key="5">
    <source>
        <dbReference type="EMBL" id="AVM02178.1"/>
    </source>
</evidence>
<dbReference type="InterPro" id="IPR050204">
    <property type="entry name" value="AraC_XylS_family_regulators"/>
</dbReference>
<dbReference type="SMART" id="SM00342">
    <property type="entry name" value="HTH_ARAC"/>
    <property type="match status" value="1"/>
</dbReference>
<dbReference type="RefSeq" id="WP_105943877.1">
    <property type="nucleotide sequence ID" value="NZ_CP027433.1"/>
</dbReference>
<evidence type="ECO:0000256" key="2">
    <source>
        <dbReference type="ARBA" id="ARBA00023125"/>
    </source>
</evidence>
<evidence type="ECO:0000256" key="1">
    <source>
        <dbReference type="ARBA" id="ARBA00023015"/>
    </source>
</evidence>
<dbReference type="PROSITE" id="PS01124">
    <property type="entry name" value="HTH_ARAC_FAMILY_2"/>
    <property type="match status" value="1"/>
</dbReference>
<dbReference type="InterPro" id="IPR011051">
    <property type="entry name" value="RmlC_Cupin_sf"/>
</dbReference>
<dbReference type="InterPro" id="IPR018060">
    <property type="entry name" value="HTH_AraC"/>
</dbReference>
<dbReference type="InterPro" id="IPR009057">
    <property type="entry name" value="Homeodomain-like_sf"/>
</dbReference>
<dbReference type="GO" id="GO:0043565">
    <property type="term" value="F:sequence-specific DNA binding"/>
    <property type="evidence" value="ECO:0007669"/>
    <property type="project" value="InterPro"/>
</dbReference>
<protein>
    <submittedName>
        <fullName evidence="5">AraC family transcriptional regulator</fullName>
    </submittedName>
</protein>
<reference evidence="5 6" key="1">
    <citation type="submission" date="2018-03" db="EMBL/GenBank/DDBJ databases">
        <title>Characteristics and genome of n-alkane degrading marine bacteria Gordonia iterans isolated from crude oil contaminated in Tae-an, South Korea.</title>
        <authorList>
            <person name="Lee S.-S."/>
            <person name="Kim H."/>
        </authorList>
    </citation>
    <scope>NUCLEOTIDE SEQUENCE [LARGE SCALE GENOMIC DNA]</scope>
    <source>
        <strain evidence="5 6">Co17</strain>
    </source>
</reference>
<dbReference type="KEGG" id="git:C6V83_11040"/>
<dbReference type="Pfam" id="PF12833">
    <property type="entry name" value="HTH_18"/>
    <property type="match status" value="1"/>
</dbReference>
<feature type="domain" description="HTH araC/xylS-type" evidence="4">
    <location>
        <begin position="152"/>
        <end position="249"/>
    </location>
</feature>
<dbReference type="SUPFAM" id="SSF46689">
    <property type="entry name" value="Homeodomain-like"/>
    <property type="match status" value="2"/>
</dbReference>
<name>A0A2S0KKG4_9ACTN</name>
<accession>A0A2S0KKG4</accession>
<gene>
    <name evidence="5" type="ORF">C6V83_11040</name>
</gene>
<evidence type="ECO:0000256" key="3">
    <source>
        <dbReference type="ARBA" id="ARBA00023163"/>
    </source>
</evidence>
<dbReference type="SUPFAM" id="SSF51182">
    <property type="entry name" value="RmlC-like cupins"/>
    <property type="match status" value="1"/>
</dbReference>
<dbReference type="EMBL" id="CP027433">
    <property type="protein sequence ID" value="AVM02178.1"/>
    <property type="molecule type" value="Genomic_DNA"/>
</dbReference>
<evidence type="ECO:0000259" key="4">
    <source>
        <dbReference type="PROSITE" id="PS01124"/>
    </source>
</evidence>
<dbReference type="Proteomes" id="UP000239814">
    <property type="component" value="Chromosome"/>
</dbReference>
<sequence>MTRVPPVPFPAWEGVLAMVPGAVFYRGPGGDADSHAHHAIQIIASLDGPFTLSFDQHRERATAALIPSGVRHGLTCSSGRLLIVLVDPFGPRGRRLEAAAGRMTTRQVGRALAPVLADSGAAPDPGSAVDEFIGALAPDSPDKVSVLSDPVRAALQYLEGAAHAGPRLAEAAAQAHLSPSHLTHLFSREVGMPFRRYGIWVRLRRAAEQVAAGATLTDAAVAAGFSDSAHLSRVFKANFGLSPSALLAMAVRRDAWPEAVTDADTRGW</sequence>